<evidence type="ECO:0000313" key="1">
    <source>
        <dbReference type="EMBL" id="MEB3033408.1"/>
    </source>
</evidence>
<evidence type="ECO:0008006" key="3">
    <source>
        <dbReference type="Google" id="ProtNLM"/>
    </source>
</evidence>
<protein>
    <recommendedName>
        <fullName evidence="3">RES domain-containing protein</fullName>
    </recommendedName>
</protein>
<dbReference type="EMBL" id="JAYJJU010000018">
    <property type="protein sequence ID" value="MEB3033408.1"/>
    <property type="molecule type" value="Genomic_DNA"/>
</dbReference>
<reference evidence="1 2" key="1">
    <citation type="submission" date="2023-12" db="EMBL/GenBank/DDBJ databases">
        <title>Description of new species of Mycobacterium terrae complex isolated from sewage at the Sao Paulo Zoological Park Foundation in Brazil.</title>
        <authorList>
            <person name="Romagnoli C.L."/>
            <person name="Conceicao E.C."/>
            <person name="Machado E."/>
            <person name="Barreto L.B.P.F."/>
            <person name="Sharma A."/>
            <person name="Silva N.M."/>
            <person name="Marques L.E."/>
            <person name="Juliana M.A."/>
            <person name="Lourenco M.C.S."/>
            <person name="Digiampietri L.A."/>
            <person name="Suffys P.N."/>
            <person name="Viana-Niero C."/>
        </authorList>
    </citation>
    <scope>NUCLEOTIDE SEQUENCE [LARGE SCALE GENOMIC DNA]</scope>
    <source>
        <strain evidence="1 2">MYC340</strain>
    </source>
</reference>
<accession>A0ABU5XZN8</accession>
<keyword evidence="2" id="KW-1185">Reference proteome</keyword>
<proteinExistence type="predicted"/>
<organism evidence="1 2">
    <name type="scientific">[Mycobacterium] nativiensis</name>
    <dbReference type="NCBI Taxonomy" id="2855503"/>
    <lineage>
        <taxon>Bacteria</taxon>
        <taxon>Bacillati</taxon>
        <taxon>Actinomycetota</taxon>
        <taxon>Actinomycetes</taxon>
        <taxon>Mycobacteriales</taxon>
        <taxon>Mycobacteriaceae</taxon>
        <taxon>Mycolicibacter</taxon>
    </lineage>
</organism>
<gene>
    <name evidence="1" type="ORF">KV113_17790</name>
</gene>
<sequence length="255" mass="28061">MSVEVDICSTTGVALVSAGRRVLFRLAKPSYGPLNPRRRSISSSDDRLDWNRFDIAGEQTIYAASSPEGAYGELLGSLKKPKTVPAAKYLDDADGATLEELIRQDWAAAGKRLPPYVVDLNWLSEFHLYMVALPPSGWLVEVEHSSTVAYLGQHIPCGLWERGIQQITVSELRSSDRALTTLLAEQVANVRLADETYPIGIRYGSKHGSDWTCWSVWLRDTTRAGISVDEGTPVAPPARNPALAKVLATYNLTIY</sequence>
<dbReference type="Proteomes" id="UP001298593">
    <property type="component" value="Unassembled WGS sequence"/>
</dbReference>
<evidence type="ECO:0000313" key="2">
    <source>
        <dbReference type="Proteomes" id="UP001298593"/>
    </source>
</evidence>
<comment type="caution">
    <text evidence="1">The sequence shown here is derived from an EMBL/GenBank/DDBJ whole genome shotgun (WGS) entry which is preliminary data.</text>
</comment>
<dbReference type="RefSeq" id="WP_329780203.1">
    <property type="nucleotide sequence ID" value="NZ_JAYJJU010000018.1"/>
</dbReference>
<name>A0ABU5XZN8_9MYCO</name>